<dbReference type="PANTHER" id="PTHR34353">
    <property type="entry name" value="CRISPR-ASSOCIATED ENDONUCLEASE CAS1 1"/>
    <property type="match status" value="1"/>
</dbReference>
<keyword evidence="6 8" id="KW-0051">Antiviral defense</keyword>
<keyword evidence="5 8" id="KW-0460">Magnesium</keyword>
<evidence type="ECO:0000256" key="2">
    <source>
        <dbReference type="ARBA" id="ARBA00022723"/>
    </source>
</evidence>
<dbReference type="PANTHER" id="PTHR34353:SF3">
    <property type="entry name" value="CRISPR-ASSOCIATED ENDONUCLEASE CAS1"/>
    <property type="match status" value="1"/>
</dbReference>
<name>A0A346Y611_9ACTN</name>
<dbReference type="RefSeq" id="WP_114594517.1">
    <property type="nucleotide sequence ID" value="NZ_CP031166.1"/>
</dbReference>
<dbReference type="Gene3D" id="3.100.10.20">
    <property type="entry name" value="CRISPR-associated endonuclease Cas1, N-terminal domain"/>
    <property type="match status" value="1"/>
</dbReference>
<feature type="binding site" evidence="8">
    <location>
        <position position="227"/>
    </location>
    <ligand>
        <name>Mn(2+)</name>
        <dbReference type="ChEBI" id="CHEBI:29035"/>
    </ligand>
</feature>
<evidence type="ECO:0000313" key="10">
    <source>
        <dbReference type="EMBL" id="AXV09908.1"/>
    </source>
</evidence>
<keyword evidence="7 8" id="KW-0238">DNA-binding</keyword>
<keyword evidence="1 8" id="KW-0540">Nuclease</keyword>
<dbReference type="KEGG" id="euz:DVS28_b0138"/>
<comment type="subunit">
    <text evidence="8">Homodimer, forms a heterotetramer with a Cas2 homodimer.</text>
</comment>
<dbReference type="InterPro" id="IPR050646">
    <property type="entry name" value="Cas1"/>
</dbReference>
<keyword evidence="11" id="KW-1185">Reference proteome</keyword>
<gene>
    <name evidence="8" type="primary">cas1</name>
    <name evidence="10" type="ORF">DVS28_b0138</name>
</gene>
<comment type="similarity">
    <text evidence="8">Belongs to the CRISPR-associated endonuclease Cas1 family.</text>
</comment>
<evidence type="ECO:0000256" key="8">
    <source>
        <dbReference type="HAMAP-Rule" id="MF_01470"/>
    </source>
</evidence>
<keyword evidence="2 8" id="KW-0479">Metal-binding</keyword>
<dbReference type="EC" id="3.1.-.-" evidence="8"/>
<feature type="binding site" evidence="8">
    <location>
        <position position="152"/>
    </location>
    <ligand>
        <name>Mn(2+)</name>
        <dbReference type="ChEBI" id="CHEBI:29035"/>
    </ligand>
</feature>
<dbReference type="EMBL" id="CP031166">
    <property type="protein sequence ID" value="AXV09908.1"/>
    <property type="molecule type" value="Genomic_DNA"/>
</dbReference>
<sequence>MGYSPEAQTLRQPRIVDLPRSGDRISHLHLDRAKVFQDETGVAATLDTGDTVRIPAGSLAVLMLGQGCSITTPAQATLHRAGCNIMLSGADGTTAITTARPLTGRAKWAEAQARMWTAPNGRADAARILYSHQFPDLDWPATATIQRMRGLEGHQVKLLYKQHAARTKHRNWRRDTNGEDQPNRLLNLANAILYASATAAVTALGLNPALGIIHQGAVGALLFDLADIHKATASIPLAFDCSRDDDPAFHLRRRMRAYLHRNRVLAQHLRVLDEILTPHLDATDDVLLDEHGVVAGHTNHAPDADPIDTRPPPPDMEQLRQAVEDY</sequence>
<comment type="cofactor">
    <cofactor evidence="8">
        <name>Mg(2+)</name>
        <dbReference type="ChEBI" id="CHEBI:18420"/>
    </cofactor>
    <cofactor evidence="8">
        <name>Mn(2+)</name>
        <dbReference type="ChEBI" id="CHEBI:29035"/>
    </cofactor>
</comment>
<dbReference type="OrthoDB" id="9777847at2"/>
<dbReference type="GO" id="GO:0016787">
    <property type="term" value="F:hydrolase activity"/>
    <property type="evidence" value="ECO:0007669"/>
    <property type="project" value="UniProtKB-KW"/>
</dbReference>
<dbReference type="GO" id="GO:0043571">
    <property type="term" value="P:maintenance of CRISPR repeat elements"/>
    <property type="evidence" value="ECO:0007669"/>
    <property type="project" value="UniProtKB-UniRule"/>
</dbReference>
<feature type="binding site" evidence="8">
    <location>
        <position position="214"/>
    </location>
    <ligand>
        <name>Mn(2+)</name>
        <dbReference type="ChEBI" id="CHEBI:29035"/>
    </ligand>
</feature>
<accession>A0A346Y611</accession>
<evidence type="ECO:0000313" key="11">
    <source>
        <dbReference type="Proteomes" id="UP000264006"/>
    </source>
</evidence>
<protein>
    <recommendedName>
        <fullName evidence="8">CRISPR-associated endonuclease Cas1</fullName>
        <ecNumber evidence="8">3.1.-.-</ecNumber>
    </recommendedName>
</protein>
<dbReference type="GO" id="GO:0046872">
    <property type="term" value="F:metal ion binding"/>
    <property type="evidence" value="ECO:0007669"/>
    <property type="project" value="UniProtKB-UniRule"/>
</dbReference>
<evidence type="ECO:0000256" key="4">
    <source>
        <dbReference type="ARBA" id="ARBA00022801"/>
    </source>
</evidence>
<dbReference type="GO" id="GO:0003677">
    <property type="term" value="F:DNA binding"/>
    <property type="evidence" value="ECO:0007669"/>
    <property type="project" value="UniProtKB-KW"/>
</dbReference>
<evidence type="ECO:0000256" key="7">
    <source>
        <dbReference type="ARBA" id="ARBA00023125"/>
    </source>
</evidence>
<reference evidence="10 11" key="1">
    <citation type="submission" date="2018-09" db="EMBL/GenBank/DDBJ databases">
        <title>Complete genome sequence of Euzebya sp. DY32-46 isolated from seawater of Pacific Ocean.</title>
        <authorList>
            <person name="Xu L."/>
            <person name="Wu Y.-H."/>
            <person name="Xu X.-W."/>
        </authorList>
    </citation>
    <scope>NUCLEOTIDE SEQUENCE [LARGE SCALE GENOMIC DNA]</scope>
    <source>
        <strain evidence="10 11">DY32-46</strain>
        <plasmid evidence="11">pedy32-46i</plasmid>
    </source>
</reference>
<evidence type="ECO:0000256" key="1">
    <source>
        <dbReference type="ARBA" id="ARBA00022722"/>
    </source>
</evidence>
<dbReference type="Gene3D" id="1.20.120.920">
    <property type="entry name" value="CRISPR-associated endonuclease Cas1, C-terminal domain"/>
    <property type="match status" value="1"/>
</dbReference>
<proteinExistence type="inferred from homology"/>
<keyword evidence="4 8" id="KW-0378">Hydrolase</keyword>
<evidence type="ECO:0000256" key="3">
    <source>
        <dbReference type="ARBA" id="ARBA00022759"/>
    </source>
</evidence>
<dbReference type="InterPro" id="IPR042206">
    <property type="entry name" value="CRISPR-assoc_Cas1_C"/>
</dbReference>
<feature type="region of interest" description="Disordered" evidence="9">
    <location>
        <begin position="297"/>
        <end position="316"/>
    </location>
</feature>
<dbReference type="GO" id="GO:0004519">
    <property type="term" value="F:endonuclease activity"/>
    <property type="evidence" value="ECO:0007669"/>
    <property type="project" value="UniProtKB-UniRule"/>
</dbReference>
<dbReference type="Proteomes" id="UP000264006">
    <property type="component" value="Plasmid pEDY32-46I"/>
</dbReference>
<dbReference type="AlphaFoldDB" id="A0A346Y611"/>
<dbReference type="HAMAP" id="MF_01470">
    <property type="entry name" value="Cas1"/>
    <property type="match status" value="1"/>
</dbReference>
<evidence type="ECO:0000256" key="6">
    <source>
        <dbReference type="ARBA" id="ARBA00023118"/>
    </source>
</evidence>
<evidence type="ECO:0000256" key="9">
    <source>
        <dbReference type="SAM" id="MobiDB-lite"/>
    </source>
</evidence>
<dbReference type="InterPro" id="IPR042211">
    <property type="entry name" value="CRISPR-assoc_Cas1_N"/>
</dbReference>
<organism evidence="10 11">
    <name type="scientific">Euzebya pacifica</name>
    <dbReference type="NCBI Taxonomy" id="1608957"/>
    <lineage>
        <taxon>Bacteria</taxon>
        <taxon>Bacillati</taxon>
        <taxon>Actinomycetota</taxon>
        <taxon>Nitriliruptoria</taxon>
        <taxon>Euzebyales</taxon>
    </lineage>
</organism>
<keyword evidence="8" id="KW-0464">Manganese</keyword>
<dbReference type="Pfam" id="PF01867">
    <property type="entry name" value="Cas_Cas1"/>
    <property type="match status" value="1"/>
</dbReference>
<dbReference type="GO" id="GO:0051607">
    <property type="term" value="P:defense response to virus"/>
    <property type="evidence" value="ECO:0007669"/>
    <property type="project" value="UniProtKB-UniRule"/>
</dbReference>
<dbReference type="InterPro" id="IPR002729">
    <property type="entry name" value="CRISPR-assoc_Cas1"/>
</dbReference>
<keyword evidence="3 8" id="KW-0255">Endonuclease</keyword>
<keyword evidence="10" id="KW-0614">Plasmid</keyword>
<geneLocation type="plasmid" evidence="11">
    <name>pedy32-46i</name>
</geneLocation>
<evidence type="ECO:0000256" key="5">
    <source>
        <dbReference type="ARBA" id="ARBA00022842"/>
    </source>
</evidence>
<comment type="function">
    <text evidence="8">CRISPR (clustered regularly interspaced short palindromic repeat), is an adaptive immune system that provides protection against mobile genetic elements (viruses, transposable elements and conjugative plasmids). CRISPR clusters contain spacers, sequences complementary to antecedent mobile elements, and target invading nucleic acids. CRISPR clusters are transcribed and processed into CRISPR RNA (crRNA). Acts as a dsDNA endonuclease. Involved in the integration of spacer DNA into the CRISPR cassette.</text>
</comment>